<accession>A0A381T0L0</accession>
<reference evidence="1" key="1">
    <citation type="submission" date="2018-05" db="EMBL/GenBank/DDBJ databases">
        <authorList>
            <person name="Lanie J.A."/>
            <person name="Ng W.-L."/>
            <person name="Kazmierczak K.M."/>
            <person name="Andrzejewski T.M."/>
            <person name="Davidsen T.M."/>
            <person name="Wayne K.J."/>
            <person name="Tettelin H."/>
            <person name="Glass J.I."/>
            <person name="Rusch D."/>
            <person name="Podicherti R."/>
            <person name="Tsui H.-C.T."/>
            <person name="Winkler M.E."/>
        </authorList>
    </citation>
    <scope>NUCLEOTIDE SEQUENCE</scope>
</reference>
<dbReference type="EMBL" id="UINC01003845">
    <property type="protein sequence ID" value="SVA09726.1"/>
    <property type="molecule type" value="Genomic_DNA"/>
</dbReference>
<gene>
    <name evidence="1" type="ORF">METZ01_LOCUS62580</name>
</gene>
<proteinExistence type="predicted"/>
<name>A0A381T0L0_9ZZZZ</name>
<dbReference type="AlphaFoldDB" id="A0A381T0L0"/>
<organism evidence="1">
    <name type="scientific">marine metagenome</name>
    <dbReference type="NCBI Taxonomy" id="408172"/>
    <lineage>
        <taxon>unclassified sequences</taxon>
        <taxon>metagenomes</taxon>
        <taxon>ecological metagenomes</taxon>
    </lineage>
</organism>
<sequence length="66" mass="7283">MGKRADREAKLLAAAMAAVMLVGEGGEALGPSGQREAGNPWSRDHRRVLIGRRNLFRARTRRSTPR</sequence>
<protein>
    <submittedName>
        <fullName evidence="1">Uncharacterized protein</fullName>
    </submittedName>
</protein>
<evidence type="ECO:0000313" key="1">
    <source>
        <dbReference type="EMBL" id="SVA09726.1"/>
    </source>
</evidence>